<dbReference type="Proteomes" id="UP000195024">
    <property type="component" value="Unassembled WGS sequence"/>
</dbReference>
<organism evidence="1 2">
    <name type="scientific">Enterococcus mundtii</name>
    <dbReference type="NCBI Taxonomy" id="53346"/>
    <lineage>
        <taxon>Bacteria</taxon>
        <taxon>Bacillati</taxon>
        <taxon>Bacillota</taxon>
        <taxon>Bacilli</taxon>
        <taxon>Lactobacillales</taxon>
        <taxon>Enterococcaceae</taxon>
        <taxon>Enterococcus</taxon>
    </lineage>
</organism>
<sequence length="66" mass="7746">MNEKQLSELFKLNESNQTAEATFYEAQKGLALVAKHAKYFYNQLVMEGFNEQQAMEFTMRTFSVNR</sequence>
<comment type="caution">
    <text evidence="1">The sequence shown here is derived from an EMBL/GenBank/DDBJ whole genome shotgun (WGS) entry which is preliminary data.</text>
</comment>
<dbReference type="RefSeq" id="WP_086334538.1">
    <property type="nucleotide sequence ID" value="NZ_NGMS01000001.1"/>
</dbReference>
<evidence type="ECO:0000313" key="1">
    <source>
        <dbReference type="EMBL" id="OTP26957.1"/>
    </source>
</evidence>
<protein>
    <submittedName>
        <fullName evidence="1">Uncharacterized protein</fullName>
    </submittedName>
</protein>
<name>A0A242KYD1_ENTMU</name>
<reference evidence="1 2" key="1">
    <citation type="submission" date="2017-05" db="EMBL/GenBank/DDBJ databases">
        <title>The Genome Sequence of Enterococcus mundtii 6B1_DIV0119.</title>
        <authorList>
            <consortium name="The Broad Institute Genomics Platform"/>
            <consortium name="The Broad Institute Genomic Center for Infectious Diseases"/>
            <person name="Earl A."/>
            <person name="Manson A."/>
            <person name="Schwartman J."/>
            <person name="Gilmore M."/>
            <person name="Abouelleil A."/>
            <person name="Cao P."/>
            <person name="Chapman S."/>
            <person name="Cusick C."/>
            <person name="Shea T."/>
            <person name="Young S."/>
            <person name="Neafsey D."/>
            <person name="Nusbaum C."/>
            <person name="Birren B."/>
        </authorList>
    </citation>
    <scope>NUCLEOTIDE SEQUENCE [LARGE SCALE GENOMIC DNA]</scope>
    <source>
        <strain evidence="1 2">6B1_DIV0119</strain>
    </source>
</reference>
<gene>
    <name evidence="1" type="ORF">A5802_000691</name>
</gene>
<proteinExistence type="predicted"/>
<accession>A0A242KYD1</accession>
<dbReference type="EMBL" id="NGMS01000001">
    <property type="protein sequence ID" value="OTP26957.1"/>
    <property type="molecule type" value="Genomic_DNA"/>
</dbReference>
<evidence type="ECO:0000313" key="2">
    <source>
        <dbReference type="Proteomes" id="UP000195024"/>
    </source>
</evidence>
<dbReference type="AlphaFoldDB" id="A0A242KYD1"/>